<dbReference type="InterPro" id="IPR024041">
    <property type="entry name" value="NH4_transpt_AmtB-like_dom"/>
</dbReference>
<dbReference type="PRINTS" id="PR00344">
    <property type="entry name" value="BCTRLSENSOR"/>
</dbReference>
<dbReference type="GO" id="GO:0016020">
    <property type="term" value="C:membrane"/>
    <property type="evidence" value="ECO:0007669"/>
    <property type="project" value="UniProtKB-SubCell"/>
</dbReference>
<evidence type="ECO:0000256" key="3">
    <source>
        <dbReference type="ARBA" id="ARBA00005887"/>
    </source>
</evidence>
<evidence type="ECO:0000256" key="6">
    <source>
        <dbReference type="ARBA" id="ARBA00022553"/>
    </source>
</evidence>
<dbReference type="EMBL" id="JADOES010000004">
    <property type="protein sequence ID" value="MBT9314428.1"/>
    <property type="molecule type" value="Genomic_DNA"/>
</dbReference>
<dbReference type="Gene3D" id="3.30.565.10">
    <property type="entry name" value="Histidine kinase-like ATPase, C-terminal domain"/>
    <property type="match status" value="1"/>
</dbReference>
<dbReference type="InterPro" id="IPR004358">
    <property type="entry name" value="Sig_transdc_His_kin-like_C"/>
</dbReference>
<evidence type="ECO:0000259" key="15">
    <source>
        <dbReference type="PROSITE" id="PS50112"/>
    </source>
</evidence>
<evidence type="ECO:0000256" key="7">
    <source>
        <dbReference type="ARBA" id="ARBA00022692"/>
    </source>
</evidence>
<keyword evidence="9 13" id="KW-1133">Transmembrane helix</keyword>
<dbReference type="SUPFAM" id="SSF111352">
    <property type="entry name" value="Ammonium transporter"/>
    <property type="match status" value="1"/>
</dbReference>
<keyword evidence="8" id="KW-0418">Kinase</keyword>
<dbReference type="EC" id="2.7.13.3" evidence="4"/>
<dbReference type="InterPro" id="IPR001905">
    <property type="entry name" value="Ammonium_transpt"/>
</dbReference>
<dbReference type="InterPro" id="IPR005467">
    <property type="entry name" value="His_kinase_dom"/>
</dbReference>
<evidence type="ECO:0000313" key="16">
    <source>
        <dbReference type="EMBL" id="MBT9314428.1"/>
    </source>
</evidence>
<feature type="transmembrane region" description="Helical" evidence="13">
    <location>
        <begin position="118"/>
        <end position="139"/>
    </location>
</feature>
<evidence type="ECO:0000256" key="4">
    <source>
        <dbReference type="ARBA" id="ARBA00012438"/>
    </source>
</evidence>
<dbReference type="Gene3D" id="3.30.450.20">
    <property type="entry name" value="PAS domain"/>
    <property type="match status" value="1"/>
</dbReference>
<dbReference type="PROSITE" id="PS50109">
    <property type="entry name" value="HIS_KIN"/>
    <property type="match status" value="1"/>
</dbReference>
<gene>
    <name evidence="16" type="primary">amt</name>
    <name evidence="16" type="ORF">IXB50_03215</name>
</gene>
<dbReference type="PROSITE" id="PS50112">
    <property type="entry name" value="PAS"/>
    <property type="match status" value="1"/>
</dbReference>
<evidence type="ECO:0000256" key="10">
    <source>
        <dbReference type="ARBA" id="ARBA00023012"/>
    </source>
</evidence>
<feature type="transmembrane region" description="Helical" evidence="13">
    <location>
        <begin position="48"/>
        <end position="66"/>
    </location>
</feature>
<dbReference type="GO" id="GO:0000155">
    <property type="term" value="F:phosphorelay sensor kinase activity"/>
    <property type="evidence" value="ECO:0007669"/>
    <property type="project" value="InterPro"/>
</dbReference>
<dbReference type="Pfam" id="PF02518">
    <property type="entry name" value="HATPase_c"/>
    <property type="match status" value="1"/>
</dbReference>
<evidence type="ECO:0000256" key="13">
    <source>
        <dbReference type="SAM" id="Phobius"/>
    </source>
</evidence>
<comment type="caution">
    <text evidence="16">The sequence shown here is derived from an EMBL/GenBank/DDBJ whole genome shotgun (WGS) entry which is preliminary data.</text>
</comment>
<feature type="domain" description="Histidine kinase" evidence="14">
    <location>
        <begin position="617"/>
        <end position="867"/>
    </location>
</feature>
<evidence type="ECO:0000256" key="11">
    <source>
        <dbReference type="ARBA" id="ARBA00023136"/>
    </source>
</evidence>
<organism evidence="16 17">
    <name type="scientific">Leptothoe spongobia TAU-MAC 1115</name>
    <dbReference type="NCBI Taxonomy" id="1967444"/>
    <lineage>
        <taxon>Bacteria</taxon>
        <taxon>Bacillati</taxon>
        <taxon>Cyanobacteriota</taxon>
        <taxon>Cyanophyceae</taxon>
        <taxon>Nodosilineales</taxon>
        <taxon>Cymatolegaceae</taxon>
        <taxon>Leptothoe</taxon>
        <taxon>Leptothoe spongobia</taxon>
    </lineage>
</organism>
<dbReference type="NCBIfam" id="TIGR00836">
    <property type="entry name" value="amt"/>
    <property type="match status" value="1"/>
</dbReference>
<feature type="transmembrane region" description="Helical" evidence="13">
    <location>
        <begin position="268"/>
        <end position="301"/>
    </location>
</feature>
<evidence type="ECO:0000259" key="14">
    <source>
        <dbReference type="PROSITE" id="PS50109"/>
    </source>
</evidence>
<protein>
    <recommendedName>
        <fullName evidence="4">histidine kinase</fullName>
        <ecNumber evidence="4">2.7.13.3</ecNumber>
    </recommendedName>
</protein>
<comment type="catalytic activity">
    <reaction evidence="1">
        <text>ATP + protein L-histidine = ADP + protein N-phospho-L-histidine.</text>
        <dbReference type="EC" id="2.7.13.3"/>
    </reaction>
</comment>
<dbReference type="AlphaFoldDB" id="A0A947GH19"/>
<dbReference type="InterPro" id="IPR003594">
    <property type="entry name" value="HATPase_dom"/>
</dbReference>
<dbReference type="InterPro" id="IPR000014">
    <property type="entry name" value="PAS"/>
</dbReference>
<dbReference type="Gene3D" id="1.10.3430.10">
    <property type="entry name" value="Ammonium transporter AmtB like domains"/>
    <property type="match status" value="1"/>
</dbReference>
<dbReference type="SUPFAM" id="SSF47384">
    <property type="entry name" value="Homodimeric domain of signal transducing histidine kinase"/>
    <property type="match status" value="1"/>
</dbReference>
<feature type="transmembrane region" description="Helical" evidence="13">
    <location>
        <begin position="356"/>
        <end position="375"/>
    </location>
</feature>
<keyword evidence="12" id="KW-0924">Ammonia transport</keyword>
<dbReference type="SUPFAM" id="SSF55785">
    <property type="entry name" value="PYP-like sensor domain (PAS domain)"/>
    <property type="match status" value="1"/>
</dbReference>
<keyword evidence="7 13" id="KW-0812">Transmembrane</keyword>
<dbReference type="GO" id="GO:0008519">
    <property type="term" value="F:ammonium channel activity"/>
    <property type="evidence" value="ECO:0007669"/>
    <property type="project" value="InterPro"/>
</dbReference>
<feature type="transmembrane region" description="Helical" evidence="13">
    <location>
        <begin position="6"/>
        <end position="27"/>
    </location>
</feature>
<dbReference type="InterPro" id="IPR036890">
    <property type="entry name" value="HATPase_C_sf"/>
</dbReference>
<dbReference type="Pfam" id="PF13426">
    <property type="entry name" value="PAS_9"/>
    <property type="match status" value="1"/>
</dbReference>
<dbReference type="Pfam" id="PF00909">
    <property type="entry name" value="Ammonium_transp"/>
    <property type="match status" value="1"/>
</dbReference>
<evidence type="ECO:0000256" key="5">
    <source>
        <dbReference type="ARBA" id="ARBA00022448"/>
    </source>
</evidence>
<feature type="transmembrane region" description="Helical" evidence="13">
    <location>
        <begin position="313"/>
        <end position="335"/>
    </location>
</feature>
<keyword evidence="5" id="KW-0813">Transport</keyword>
<dbReference type="Gene3D" id="1.10.287.130">
    <property type="match status" value="1"/>
</dbReference>
<evidence type="ECO:0000313" key="17">
    <source>
        <dbReference type="Proteomes" id="UP000717364"/>
    </source>
</evidence>
<accession>A0A947GH19</accession>
<feature type="domain" description="PAS" evidence="15">
    <location>
        <begin position="448"/>
        <end position="504"/>
    </location>
</feature>
<feature type="transmembrane region" description="Helical" evidence="13">
    <location>
        <begin position="86"/>
        <end position="106"/>
    </location>
</feature>
<dbReference type="PROSITE" id="PS01219">
    <property type="entry name" value="AMMONIUM_TRANSP"/>
    <property type="match status" value="1"/>
</dbReference>
<dbReference type="PANTHER" id="PTHR11730">
    <property type="entry name" value="AMMONIUM TRANSPORTER"/>
    <property type="match status" value="1"/>
</dbReference>
<dbReference type="RefSeq" id="WP_215607497.1">
    <property type="nucleotide sequence ID" value="NZ_JADOES010000004.1"/>
</dbReference>
<keyword evidence="10" id="KW-0902">Two-component regulatory system</keyword>
<reference evidence="16" key="2">
    <citation type="journal article" date="2021" name="Mar. Drugs">
        <title>Genome Reduction and Secondary Metabolism of the Marine Sponge-Associated Cyanobacterium Leptothoe.</title>
        <authorList>
            <person name="Konstantinou D."/>
            <person name="Popin R.V."/>
            <person name="Fewer D.P."/>
            <person name="Sivonen K."/>
            <person name="Gkelis S."/>
        </authorList>
    </citation>
    <scope>NUCLEOTIDE SEQUENCE</scope>
    <source>
        <strain evidence="16">TAU-MAC 1115</strain>
    </source>
</reference>
<evidence type="ECO:0000256" key="12">
    <source>
        <dbReference type="ARBA" id="ARBA00023177"/>
    </source>
</evidence>
<dbReference type="NCBIfam" id="TIGR00229">
    <property type="entry name" value="sensory_box"/>
    <property type="match status" value="1"/>
</dbReference>
<evidence type="ECO:0000256" key="9">
    <source>
        <dbReference type="ARBA" id="ARBA00022989"/>
    </source>
</evidence>
<reference evidence="16" key="1">
    <citation type="submission" date="2020-11" db="EMBL/GenBank/DDBJ databases">
        <authorList>
            <person name="Konstantinou D."/>
            <person name="Gkelis S."/>
            <person name="Popin R."/>
            <person name="Fewer D."/>
            <person name="Sivonen K."/>
        </authorList>
    </citation>
    <scope>NUCLEOTIDE SEQUENCE</scope>
    <source>
        <strain evidence="16">TAU-MAC 1115</strain>
    </source>
</reference>
<name>A0A947GH19_9CYAN</name>
<dbReference type="PANTHER" id="PTHR11730:SF6">
    <property type="entry name" value="AMMONIUM TRANSPORTER"/>
    <property type="match status" value="1"/>
</dbReference>
<comment type="similarity">
    <text evidence="3">Belongs to the ammonia transporter channel (TC 1.A.11.2) family.</text>
</comment>
<dbReference type="GO" id="GO:0097272">
    <property type="term" value="P:ammonium homeostasis"/>
    <property type="evidence" value="ECO:0007669"/>
    <property type="project" value="TreeGrafter"/>
</dbReference>
<feature type="transmembrane region" description="Helical" evidence="13">
    <location>
        <begin position="201"/>
        <end position="218"/>
    </location>
</feature>
<comment type="subcellular location">
    <subcellularLocation>
        <location evidence="2">Membrane</location>
        <topology evidence="2">Multi-pass membrane protein</topology>
    </subcellularLocation>
</comment>
<dbReference type="Proteomes" id="UP000717364">
    <property type="component" value="Unassembled WGS sequence"/>
</dbReference>
<proteinExistence type="inferred from homology"/>
<feature type="transmembrane region" description="Helical" evidence="13">
    <location>
        <begin position="238"/>
        <end position="256"/>
    </location>
</feature>
<keyword evidence="6" id="KW-0597">Phosphoprotein</keyword>
<keyword evidence="11 13" id="KW-0472">Membrane</keyword>
<evidence type="ECO:0000256" key="8">
    <source>
        <dbReference type="ARBA" id="ARBA00022777"/>
    </source>
</evidence>
<dbReference type="CDD" id="cd00082">
    <property type="entry name" value="HisKA"/>
    <property type="match status" value="1"/>
</dbReference>
<feature type="transmembrane region" description="Helical" evidence="13">
    <location>
        <begin position="159"/>
        <end position="180"/>
    </location>
</feature>
<dbReference type="InterPro" id="IPR029020">
    <property type="entry name" value="Ammonium/urea_transptr"/>
</dbReference>
<evidence type="ECO:0000256" key="2">
    <source>
        <dbReference type="ARBA" id="ARBA00004141"/>
    </source>
</evidence>
<evidence type="ECO:0000256" key="1">
    <source>
        <dbReference type="ARBA" id="ARBA00000085"/>
    </source>
</evidence>
<dbReference type="SMART" id="SM00387">
    <property type="entry name" value="HATPase_c"/>
    <property type="match status" value="1"/>
</dbReference>
<dbReference type="InterPro" id="IPR035965">
    <property type="entry name" value="PAS-like_dom_sf"/>
</dbReference>
<sequence>MHGKIDILWLVCSAGLVFLMQAGFLCLEAGATRRKNSINVVIKNIADLSVSVLIFWTIGYGLMFGQSYGGWLGNNSYWPPLEQLSAWFNAFFLFQAMFCSTAVTILSGAAAERISFKGYVAISVIISGLIYPLFGHWSWNGLFQGEMLGWLGQQGFVDFAGSTVVHSVGGWSALATILFIGPRLGRFSKKRSHQSISGSDFPLSFLGTMLLWFGWFGFNGGSALALNDNVPNILTHTLLAGAAGIVTPILIALIRQKTLTVSTTMNGALAGLVAITANCHAVSTAESLLIGGIGSLCMLWLTNLMEHWHIDDAVGAIPVHLGAGIWGTLAVAIFADPAILNTGLSPLAQLKVQASGILTCGLWSFTATLLALVLLDRCFALRVTPRQEYVGLNITEHQARNPLQDFYTTISHHARTGKRTRRIPVDTFYEEGQLSQWYFQVITTLEKAVEKTEAIFETAGEGILSVSVDQLLIQTTNPSVERIFGNSKSEMVGHNFSHFIYLENCDWNNKVICLKRLLKLTSESQQPHEILGRHIEGHLFPLEITVTQTQVFDDLFYTIMIRDITARKVAEAELRRSEQRERNKTIELTKTLNTLKQTQAQLVHSEKMAGLGQLVAGMAHEINNPATFIQGNLSHAADYAQNLIQLVSLYRQGYQTLPPQAQAQLQTQSVIDDQEIDFLLDDFPKLIDSMQVGAERIGSIIKSLQTFAHQDKADLKAVDLHVGLENALLLLTHRLDSAHTPVVIERHYGQLPKVPCYARSLNQAFLNVLTNAVDAVTMHACEQPKIAIATHATDQIVTITIKNNGPGIPPEIKSNIFNPFFTTKPVGEGTGLSLATTHQIIVKQHHGKIYTTTGKETTFVIEIPLPASTV</sequence>
<dbReference type="SUPFAM" id="SSF55874">
    <property type="entry name" value="ATPase domain of HSP90 chaperone/DNA topoisomerase II/histidine kinase"/>
    <property type="match status" value="1"/>
</dbReference>
<dbReference type="InterPro" id="IPR036097">
    <property type="entry name" value="HisK_dim/P_sf"/>
</dbReference>
<dbReference type="InterPro" id="IPR018047">
    <property type="entry name" value="Ammonium_transpt_CS"/>
</dbReference>
<dbReference type="InterPro" id="IPR003661">
    <property type="entry name" value="HisK_dim/P_dom"/>
</dbReference>
<keyword evidence="17" id="KW-1185">Reference proteome</keyword>
<keyword evidence="8" id="KW-0808">Transferase</keyword>